<name>A0AAE6G3V0_MYXXA</name>
<sequence>MSCPRSSEKARRGFCSTCGASLFLDPLDTRMHDWIGIAMGAFEGPTNTTVKMHIFVEENGDSYEITDGLPQHER</sequence>
<keyword evidence="2" id="KW-0479">Metal-binding</keyword>
<evidence type="ECO:0000313" key="6">
    <source>
        <dbReference type="Proteomes" id="UP000320179"/>
    </source>
</evidence>
<evidence type="ECO:0000259" key="4">
    <source>
        <dbReference type="Pfam" id="PF04828"/>
    </source>
</evidence>
<accession>A0AAE6G3V0</accession>
<organism evidence="5 6">
    <name type="scientific">Myxococcus xanthus</name>
    <dbReference type="NCBI Taxonomy" id="34"/>
    <lineage>
        <taxon>Bacteria</taxon>
        <taxon>Pseudomonadati</taxon>
        <taxon>Myxococcota</taxon>
        <taxon>Myxococcia</taxon>
        <taxon>Myxococcales</taxon>
        <taxon>Cystobacterineae</taxon>
        <taxon>Myxococcaceae</taxon>
        <taxon>Myxococcus</taxon>
    </lineage>
</organism>
<dbReference type="Gene3D" id="3.90.1590.10">
    <property type="entry name" value="glutathione-dependent formaldehyde- activating enzyme (gfa)"/>
    <property type="match status" value="1"/>
</dbReference>
<dbReference type="RefSeq" id="WP_140794331.1">
    <property type="nucleotide sequence ID" value="NZ_CP017170.1"/>
</dbReference>
<evidence type="ECO:0000256" key="2">
    <source>
        <dbReference type="ARBA" id="ARBA00022723"/>
    </source>
</evidence>
<evidence type="ECO:0000313" key="5">
    <source>
        <dbReference type="EMBL" id="QDE70171.1"/>
    </source>
</evidence>
<comment type="similarity">
    <text evidence="1">Belongs to the Gfa family.</text>
</comment>
<dbReference type="GO" id="GO:0046872">
    <property type="term" value="F:metal ion binding"/>
    <property type="evidence" value="ECO:0007669"/>
    <property type="project" value="UniProtKB-KW"/>
</dbReference>
<dbReference type="InterPro" id="IPR011057">
    <property type="entry name" value="Mss4-like_sf"/>
</dbReference>
<keyword evidence="3" id="KW-0862">Zinc</keyword>
<reference evidence="5 6" key="1">
    <citation type="journal article" date="2019" name="Science">
        <title>Social genes are selection hotspots in kin groups of a soil microbe.</title>
        <authorList>
            <person name="Wielgoss S."/>
            <person name="Wolfensberger R."/>
            <person name="Sun L."/>
            <person name="Fiegna F."/>
            <person name="Velicer G.J."/>
        </authorList>
    </citation>
    <scope>NUCLEOTIDE SEQUENCE [LARGE SCALE GENOMIC DNA]</scope>
    <source>
        <strain evidence="5 6">MC3.5.9c15</strain>
    </source>
</reference>
<dbReference type="Pfam" id="PF04828">
    <property type="entry name" value="GFA"/>
    <property type="match status" value="1"/>
</dbReference>
<dbReference type="InterPro" id="IPR006913">
    <property type="entry name" value="CENP-V/GFA"/>
</dbReference>
<protein>
    <recommendedName>
        <fullName evidence="4">CENP-V/GFA domain-containing protein</fullName>
    </recommendedName>
</protein>
<dbReference type="GO" id="GO:0016846">
    <property type="term" value="F:carbon-sulfur lyase activity"/>
    <property type="evidence" value="ECO:0007669"/>
    <property type="project" value="InterPro"/>
</dbReference>
<dbReference type="SUPFAM" id="SSF51316">
    <property type="entry name" value="Mss4-like"/>
    <property type="match status" value="1"/>
</dbReference>
<evidence type="ECO:0000256" key="3">
    <source>
        <dbReference type="ARBA" id="ARBA00022833"/>
    </source>
</evidence>
<proteinExistence type="inferred from homology"/>
<feature type="domain" description="CENP-V/GFA" evidence="4">
    <location>
        <begin position="6"/>
        <end position="57"/>
    </location>
</feature>
<dbReference type="AlphaFoldDB" id="A0AAE6G3V0"/>
<dbReference type="Proteomes" id="UP000320179">
    <property type="component" value="Chromosome"/>
</dbReference>
<dbReference type="EMBL" id="CP017174">
    <property type="protein sequence ID" value="QDE70171.1"/>
    <property type="molecule type" value="Genomic_DNA"/>
</dbReference>
<evidence type="ECO:0000256" key="1">
    <source>
        <dbReference type="ARBA" id="ARBA00005495"/>
    </source>
</evidence>
<gene>
    <name evidence="5" type="ORF">BHS09_26100</name>
</gene>